<dbReference type="KEGG" id="ebla:JGUZn3_20550"/>
<proteinExistence type="predicted"/>
<keyword evidence="2" id="KW-1185">Reference proteome</keyword>
<protein>
    <recommendedName>
        <fullName evidence="3">Bacteriophage protein</fullName>
    </recommendedName>
</protein>
<reference evidence="1 2" key="1">
    <citation type="submission" date="2020-08" db="EMBL/GenBank/DDBJ databases">
        <title>Complete genome sequence of Entomobacter blattae G55GP.</title>
        <authorList>
            <person name="Poehlein A."/>
            <person name="Guzman J."/>
            <person name="Daniel R."/>
            <person name="Vilcinskas A."/>
        </authorList>
    </citation>
    <scope>NUCLEOTIDE SEQUENCE [LARGE SCALE GENOMIC DNA]</scope>
    <source>
        <strain evidence="1 2">G55GP</strain>
    </source>
</reference>
<evidence type="ECO:0008006" key="3">
    <source>
        <dbReference type="Google" id="ProtNLM"/>
    </source>
</evidence>
<dbReference type="AlphaFoldDB" id="A0A7H1NU00"/>
<dbReference type="Pfam" id="PF23982">
    <property type="entry name" value="XM1_gp53_minor_capsid"/>
    <property type="match status" value="1"/>
</dbReference>
<evidence type="ECO:0000313" key="2">
    <source>
        <dbReference type="Proteomes" id="UP000516349"/>
    </source>
</evidence>
<dbReference type="Proteomes" id="UP000516349">
    <property type="component" value="Chromosome"/>
</dbReference>
<name>A0A7H1NU00_9PROT</name>
<sequence length="172" mass="17847">MVALVSQIPYGRPGQLARGVHDQTTLPYTLDLTDRSVWLAYEMGMPVKRSTVDAQKIVPFSGGETEADLLGFLVSAYPGDAVDVNAQAGDAVSLRSLVKDVLRRGFILVETQGSGTPAGGGQVFVRIAGATSALKIGGIEAAADGSNTIALSKAFFSGSPDANGIACIEYNI</sequence>
<organism evidence="1 2">
    <name type="scientific">Entomobacter blattae</name>
    <dbReference type="NCBI Taxonomy" id="2762277"/>
    <lineage>
        <taxon>Bacteria</taxon>
        <taxon>Pseudomonadati</taxon>
        <taxon>Pseudomonadota</taxon>
        <taxon>Alphaproteobacteria</taxon>
        <taxon>Acetobacterales</taxon>
        <taxon>Acetobacteraceae</taxon>
        <taxon>Entomobacter</taxon>
    </lineage>
</organism>
<gene>
    <name evidence="1" type="ORF">JGUZn3_20550</name>
</gene>
<dbReference type="RefSeq" id="WP_203413442.1">
    <property type="nucleotide sequence ID" value="NZ_CP060244.1"/>
</dbReference>
<dbReference type="InterPro" id="IPR056914">
    <property type="entry name" value="Gp53-like"/>
</dbReference>
<dbReference type="EMBL" id="CP060244">
    <property type="protein sequence ID" value="QNT79260.1"/>
    <property type="molecule type" value="Genomic_DNA"/>
</dbReference>
<evidence type="ECO:0000313" key="1">
    <source>
        <dbReference type="EMBL" id="QNT79260.1"/>
    </source>
</evidence>
<accession>A0A7H1NU00</accession>